<keyword evidence="5 12" id="KW-0479">Metal-binding</keyword>
<keyword evidence="8" id="KW-0249">Electron transport</keyword>
<dbReference type="InterPro" id="IPR051459">
    <property type="entry name" value="Cytochrome_c-type_DH"/>
</dbReference>
<keyword evidence="10" id="KW-0472">Membrane</keyword>
<proteinExistence type="predicted"/>
<feature type="binding site" description="covalent" evidence="11">
    <location>
        <position position="221"/>
    </location>
    <ligand>
        <name>heme c</name>
        <dbReference type="ChEBI" id="CHEBI:61717"/>
        <label>2</label>
    </ligand>
</feature>
<feature type="signal peptide" evidence="13">
    <location>
        <begin position="1"/>
        <end position="33"/>
    </location>
</feature>
<keyword evidence="9 12" id="KW-0408">Iron</keyword>
<dbReference type="GO" id="GO:0020037">
    <property type="term" value="F:heme binding"/>
    <property type="evidence" value="ECO:0007669"/>
    <property type="project" value="InterPro"/>
</dbReference>
<dbReference type="InterPro" id="IPR008168">
    <property type="entry name" value="Cyt_C_IC"/>
</dbReference>
<keyword evidence="16" id="KW-1185">Reference proteome</keyword>
<dbReference type="RefSeq" id="WP_201086016.1">
    <property type="nucleotide sequence ID" value="NZ_CAJNAS010000006.1"/>
</dbReference>
<keyword evidence="2" id="KW-0813">Transport</keyword>
<name>A0A9N8QWH6_9BURK</name>
<accession>A0A9N8QWH6</accession>
<dbReference type="PIRSF" id="PIRSF000018">
    <property type="entry name" value="Mb_ADH_cyt_c"/>
    <property type="match status" value="1"/>
</dbReference>
<evidence type="ECO:0000259" key="14">
    <source>
        <dbReference type="PROSITE" id="PS51007"/>
    </source>
</evidence>
<evidence type="ECO:0000256" key="11">
    <source>
        <dbReference type="PIRSR" id="PIRSR000018-50"/>
    </source>
</evidence>
<dbReference type="InterPro" id="IPR014353">
    <property type="entry name" value="Membr-bd_ADH_cyt_c"/>
</dbReference>
<dbReference type="GO" id="GO:0009055">
    <property type="term" value="F:electron transfer activity"/>
    <property type="evidence" value="ECO:0007669"/>
    <property type="project" value="InterPro"/>
</dbReference>
<feature type="domain" description="Cytochrome c" evidence="14">
    <location>
        <begin position="203"/>
        <end position="317"/>
    </location>
</feature>
<dbReference type="EC" id="1.1.99.3" evidence="15"/>
<protein>
    <submittedName>
        <fullName evidence="15">Gluconate 2-dehydrogenase cytochrome c subunit</fullName>
        <ecNumber evidence="15">1.1.99.3</ecNumber>
    </submittedName>
</protein>
<reference evidence="15" key="1">
    <citation type="submission" date="2021-02" db="EMBL/GenBank/DDBJ databases">
        <authorList>
            <person name="Vanwijnsberghe S."/>
        </authorList>
    </citation>
    <scope>NUCLEOTIDE SEQUENCE</scope>
    <source>
        <strain evidence="15">R-70211</strain>
    </source>
</reference>
<sequence>MKNSFRLRAVISVCTAATSLALLSAARPTYGQAAATTTVHIPPDTAPSPDTPATHTLVQRGAYLARAGDCAACHTAPGGKPFAGGLPMETPFGTIYSTNITPDKDTGIGGYSFQAFDDAVRRGTSKRNGHLYPAMPYPSFRILSHDDMDALYAYFMNGIEPVNQPDRPNQLPFPLNVRALMIGWNLLYLKADTPYRDDPSKSVEWNRGAYLVQGLGHCGACHTPHGATGQEKAFSEQDGKRYLSGATLAGWNAPTLADGLGTGLAGWSTAELVAFLKTGRGAHTAAFGAMTEVVNDSTQHLSDADLKAIAVYLKSLTPEDTALGPPISANDAASATRALRAGDLHARGAAIYLDNCNACHRSDGTGAGQTFPSLSGNPVVNAIDPTSLIHIVLTGSTMPSSSAMPAPLAMPDFGWRLSNQQVADVLTFVRGSWGNQAEPVDASAVKRLRAALHAQAPQRDAPRGP</sequence>
<comment type="caution">
    <text evidence="15">The sequence shown here is derived from an EMBL/GenBank/DDBJ whole genome shotgun (WGS) entry which is preliminary data.</text>
</comment>
<dbReference type="PRINTS" id="PR00605">
    <property type="entry name" value="CYTCHROMECIC"/>
</dbReference>
<feature type="domain" description="Cytochrome c" evidence="14">
    <location>
        <begin position="56"/>
        <end position="159"/>
    </location>
</feature>
<dbReference type="Pfam" id="PF00034">
    <property type="entry name" value="Cytochrom_C"/>
    <property type="match status" value="3"/>
</dbReference>
<keyword evidence="4 11" id="KW-0349">Heme</keyword>
<feature type="chain" id="PRO_5040104922" evidence="13">
    <location>
        <begin position="34"/>
        <end position="465"/>
    </location>
</feature>
<feature type="binding site" description="axial binding residue" evidence="12">
    <location>
        <position position="74"/>
    </location>
    <ligand>
        <name>heme c</name>
        <dbReference type="ChEBI" id="CHEBI:61717"/>
        <label>1</label>
    </ligand>
    <ligandPart>
        <name>Fe</name>
        <dbReference type="ChEBI" id="CHEBI:18248"/>
    </ligandPart>
</feature>
<feature type="binding site" description="axial binding residue" evidence="12">
    <location>
        <position position="222"/>
    </location>
    <ligand>
        <name>heme c</name>
        <dbReference type="ChEBI" id="CHEBI:61717"/>
        <label>2</label>
    </ligand>
    <ligandPart>
        <name>Fe</name>
        <dbReference type="ChEBI" id="CHEBI:18248"/>
    </ligandPart>
</feature>
<dbReference type="InterPro" id="IPR009056">
    <property type="entry name" value="Cyt_c-like_dom"/>
</dbReference>
<dbReference type="PANTHER" id="PTHR35008:SF8">
    <property type="entry name" value="ALCOHOL DEHYDROGENASE CYTOCHROME C SUBUNIT"/>
    <property type="match status" value="1"/>
</dbReference>
<dbReference type="GO" id="GO:0033717">
    <property type="term" value="F:gluconate 2-dehydrogenase (acceptor) activity"/>
    <property type="evidence" value="ECO:0007669"/>
    <property type="project" value="UniProtKB-EC"/>
</dbReference>
<evidence type="ECO:0000256" key="4">
    <source>
        <dbReference type="ARBA" id="ARBA00022617"/>
    </source>
</evidence>
<dbReference type="PANTHER" id="PTHR35008">
    <property type="entry name" value="BLL4482 PROTEIN-RELATED"/>
    <property type="match status" value="1"/>
</dbReference>
<dbReference type="SUPFAM" id="SSF46626">
    <property type="entry name" value="Cytochrome c"/>
    <property type="match status" value="3"/>
</dbReference>
<evidence type="ECO:0000256" key="12">
    <source>
        <dbReference type="PIRSR" id="PIRSR000018-51"/>
    </source>
</evidence>
<dbReference type="PROSITE" id="PS51007">
    <property type="entry name" value="CYTC"/>
    <property type="match status" value="3"/>
</dbReference>
<comment type="cofactor">
    <cofactor evidence="11">
        <name>heme c</name>
        <dbReference type="ChEBI" id="CHEBI:61717"/>
    </cofactor>
    <text evidence="11">Binds 3 heme c groups covalently per subunit.</text>
</comment>
<evidence type="ECO:0000256" key="10">
    <source>
        <dbReference type="ARBA" id="ARBA00023136"/>
    </source>
</evidence>
<organism evidence="15 16">
    <name type="scientific">Paraburkholderia domus</name>
    <dbReference type="NCBI Taxonomy" id="2793075"/>
    <lineage>
        <taxon>Bacteria</taxon>
        <taxon>Pseudomonadati</taxon>
        <taxon>Pseudomonadota</taxon>
        <taxon>Betaproteobacteria</taxon>
        <taxon>Burkholderiales</taxon>
        <taxon>Burkholderiaceae</taxon>
        <taxon>Paraburkholderia</taxon>
    </lineage>
</organism>
<dbReference type="Proteomes" id="UP000675121">
    <property type="component" value="Unassembled WGS sequence"/>
</dbReference>
<feature type="binding site" description="covalent" evidence="11">
    <location>
        <position position="73"/>
    </location>
    <ligand>
        <name>heme c</name>
        <dbReference type="ChEBI" id="CHEBI:61717"/>
        <label>1</label>
    </ligand>
</feature>
<dbReference type="Gene3D" id="1.10.760.10">
    <property type="entry name" value="Cytochrome c-like domain"/>
    <property type="match status" value="3"/>
</dbReference>
<feature type="binding site" description="covalent" evidence="11">
    <location>
        <position position="70"/>
    </location>
    <ligand>
        <name>heme c</name>
        <dbReference type="ChEBI" id="CHEBI:61717"/>
        <label>1</label>
    </ligand>
</feature>
<keyword evidence="15" id="KW-0560">Oxidoreductase</keyword>
<evidence type="ECO:0000256" key="5">
    <source>
        <dbReference type="ARBA" id="ARBA00022723"/>
    </source>
</evidence>
<dbReference type="AlphaFoldDB" id="A0A9N8QWH6"/>
<evidence type="ECO:0000256" key="6">
    <source>
        <dbReference type="ARBA" id="ARBA00022729"/>
    </source>
</evidence>
<evidence type="ECO:0000256" key="1">
    <source>
        <dbReference type="ARBA" id="ARBA00004236"/>
    </source>
</evidence>
<evidence type="ECO:0000256" key="2">
    <source>
        <dbReference type="ARBA" id="ARBA00022448"/>
    </source>
</evidence>
<comment type="subcellular location">
    <subcellularLocation>
        <location evidence="1">Cell membrane</location>
    </subcellularLocation>
</comment>
<dbReference type="GO" id="GO:0005886">
    <property type="term" value="C:plasma membrane"/>
    <property type="evidence" value="ECO:0007669"/>
    <property type="project" value="UniProtKB-SubCell"/>
</dbReference>
<feature type="binding site" description="covalent" evidence="11">
    <location>
        <position position="356"/>
    </location>
    <ligand>
        <name>heme c</name>
        <dbReference type="ChEBI" id="CHEBI:61717"/>
        <label>3</label>
    </ligand>
</feature>
<evidence type="ECO:0000313" key="16">
    <source>
        <dbReference type="Proteomes" id="UP000675121"/>
    </source>
</evidence>
<evidence type="ECO:0000256" key="3">
    <source>
        <dbReference type="ARBA" id="ARBA00022475"/>
    </source>
</evidence>
<keyword evidence="6 13" id="KW-0732">Signal</keyword>
<evidence type="ECO:0000313" key="15">
    <source>
        <dbReference type="EMBL" id="CAE6885699.1"/>
    </source>
</evidence>
<keyword evidence="7" id="KW-0677">Repeat</keyword>
<evidence type="ECO:0000256" key="8">
    <source>
        <dbReference type="ARBA" id="ARBA00022982"/>
    </source>
</evidence>
<feature type="binding site" description="axial binding residue" evidence="12">
    <location>
        <position position="360"/>
    </location>
    <ligand>
        <name>heme c</name>
        <dbReference type="ChEBI" id="CHEBI:61717"/>
        <label>3</label>
    </ligand>
    <ligandPart>
        <name>Fe</name>
        <dbReference type="ChEBI" id="CHEBI:18248"/>
    </ligandPart>
</feature>
<dbReference type="InterPro" id="IPR036909">
    <property type="entry name" value="Cyt_c-like_dom_sf"/>
</dbReference>
<keyword evidence="3" id="KW-1003">Cell membrane</keyword>
<evidence type="ECO:0000256" key="7">
    <source>
        <dbReference type="ARBA" id="ARBA00022737"/>
    </source>
</evidence>
<dbReference type="EMBL" id="CAJNAS010000006">
    <property type="protein sequence ID" value="CAE6885699.1"/>
    <property type="molecule type" value="Genomic_DNA"/>
</dbReference>
<feature type="domain" description="Cytochrome c" evidence="14">
    <location>
        <begin position="343"/>
        <end position="433"/>
    </location>
</feature>
<evidence type="ECO:0000256" key="9">
    <source>
        <dbReference type="ARBA" id="ARBA00023004"/>
    </source>
</evidence>
<evidence type="ECO:0000256" key="13">
    <source>
        <dbReference type="SAM" id="SignalP"/>
    </source>
</evidence>
<dbReference type="GO" id="GO:0005506">
    <property type="term" value="F:iron ion binding"/>
    <property type="evidence" value="ECO:0007669"/>
    <property type="project" value="InterPro"/>
</dbReference>
<feature type="binding site" description="covalent" evidence="11">
    <location>
        <position position="359"/>
    </location>
    <ligand>
        <name>heme c</name>
        <dbReference type="ChEBI" id="CHEBI:61717"/>
        <label>3</label>
    </ligand>
</feature>
<gene>
    <name evidence="15" type="ORF">R70211_02397</name>
</gene>
<feature type="binding site" description="covalent" evidence="11">
    <location>
        <position position="218"/>
    </location>
    <ligand>
        <name>heme c</name>
        <dbReference type="ChEBI" id="CHEBI:61717"/>
        <label>2</label>
    </ligand>
</feature>